<evidence type="ECO:0000313" key="8">
    <source>
        <dbReference type="EMBL" id="ODS01668.1"/>
    </source>
</evidence>
<reference evidence="8 9" key="1">
    <citation type="journal article" date="2016" name="Environ. Microbiol.">
        <title>New Methyloceanibacter diversity from North Sea sediments includes methanotroph containing solely the soluble methane monooxygenase.</title>
        <authorList>
            <person name="Vekeman B."/>
            <person name="Kerckhof F.M."/>
            <person name="Cremers G."/>
            <person name="de Vos P."/>
            <person name="Vandamme P."/>
            <person name="Boon N."/>
            <person name="Op den Camp H.J."/>
            <person name="Heylen K."/>
        </authorList>
    </citation>
    <scope>NUCLEOTIDE SEQUENCE [LARGE SCALE GENOMIC DNA]</scope>
    <source>
        <strain evidence="8 9">R-67175</strain>
    </source>
</reference>
<evidence type="ECO:0000259" key="7">
    <source>
        <dbReference type="Pfam" id="PF00482"/>
    </source>
</evidence>
<dbReference type="Pfam" id="PF00482">
    <property type="entry name" value="T2SSF"/>
    <property type="match status" value="1"/>
</dbReference>
<feature type="transmembrane region" description="Helical" evidence="6">
    <location>
        <begin position="126"/>
        <end position="144"/>
    </location>
</feature>
<dbReference type="GO" id="GO:0005886">
    <property type="term" value="C:plasma membrane"/>
    <property type="evidence" value="ECO:0007669"/>
    <property type="project" value="UniProtKB-SubCell"/>
</dbReference>
<dbReference type="AlphaFoldDB" id="A0A1E3W771"/>
<dbReference type="InterPro" id="IPR042094">
    <property type="entry name" value="T2SS_GspF_sf"/>
</dbReference>
<evidence type="ECO:0000256" key="6">
    <source>
        <dbReference type="SAM" id="Phobius"/>
    </source>
</evidence>
<organism evidence="8 9">
    <name type="scientific">Methyloceanibacter superfactus</name>
    <dbReference type="NCBI Taxonomy" id="1774969"/>
    <lineage>
        <taxon>Bacteria</taxon>
        <taxon>Pseudomonadati</taxon>
        <taxon>Pseudomonadota</taxon>
        <taxon>Alphaproteobacteria</taxon>
        <taxon>Hyphomicrobiales</taxon>
        <taxon>Hyphomicrobiaceae</taxon>
        <taxon>Methyloceanibacter</taxon>
    </lineage>
</organism>
<dbReference type="RefSeq" id="WP_244500031.1">
    <property type="nucleotide sequence ID" value="NZ_LPWF01000004.1"/>
</dbReference>
<comment type="caution">
    <text evidence="8">The sequence shown here is derived from an EMBL/GenBank/DDBJ whole genome shotgun (WGS) entry which is preliminary data.</text>
</comment>
<accession>A0A1E3W771</accession>
<dbReference type="PANTHER" id="PTHR35007:SF1">
    <property type="entry name" value="PILUS ASSEMBLY PROTEIN"/>
    <property type="match status" value="1"/>
</dbReference>
<dbReference type="STRING" id="1774969.AUC69_05235"/>
<evidence type="ECO:0000256" key="1">
    <source>
        <dbReference type="ARBA" id="ARBA00004651"/>
    </source>
</evidence>
<keyword evidence="4 6" id="KW-1133">Transmembrane helix</keyword>
<evidence type="ECO:0000256" key="3">
    <source>
        <dbReference type="ARBA" id="ARBA00022692"/>
    </source>
</evidence>
<keyword evidence="9" id="KW-1185">Reference proteome</keyword>
<keyword evidence="2" id="KW-1003">Cell membrane</keyword>
<dbReference type="Gene3D" id="1.20.81.30">
    <property type="entry name" value="Type II secretion system (T2SS), domain F"/>
    <property type="match status" value="1"/>
</dbReference>
<evidence type="ECO:0000313" key="9">
    <source>
        <dbReference type="Proteomes" id="UP000094472"/>
    </source>
</evidence>
<feature type="transmembrane region" description="Helical" evidence="6">
    <location>
        <begin position="271"/>
        <end position="291"/>
    </location>
</feature>
<keyword evidence="3 6" id="KW-0812">Transmembrane</keyword>
<evidence type="ECO:0000256" key="2">
    <source>
        <dbReference type="ARBA" id="ARBA00022475"/>
    </source>
</evidence>
<feature type="transmembrane region" description="Helical" evidence="6">
    <location>
        <begin position="102"/>
        <end position="120"/>
    </location>
</feature>
<dbReference type="EMBL" id="LPWF01000004">
    <property type="protein sequence ID" value="ODS01668.1"/>
    <property type="molecule type" value="Genomic_DNA"/>
</dbReference>
<feature type="domain" description="Type II secretion system protein GspF" evidence="7">
    <location>
        <begin position="166"/>
        <end position="288"/>
    </location>
</feature>
<dbReference type="PANTHER" id="PTHR35007">
    <property type="entry name" value="INTEGRAL MEMBRANE PROTEIN-RELATED"/>
    <property type="match status" value="1"/>
</dbReference>
<proteinExistence type="predicted"/>
<dbReference type="Proteomes" id="UP000094472">
    <property type="component" value="Unassembled WGS sequence"/>
</dbReference>
<feature type="transmembrane region" description="Helical" evidence="6">
    <location>
        <begin position="6"/>
        <end position="31"/>
    </location>
</feature>
<name>A0A1E3W771_9HYPH</name>
<gene>
    <name evidence="8" type="ORF">AUC69_05235</name>
</gene>
<protein>
    <recommendedName>
        <fullName evidence="7">Type II secretion system protein GspF domain-containing protein</fullName>
    </recommendedName>
</protein>
<comment type="subcellular location">
    <subcellularLocation>
        <location evidence="1">Cell membrane</location>
        <topology evidence="1">Multi-pass membrane protein</topology>
    </subcellularLocation>
</comment>
<evidence type="ECO:0000256" key="5">
    <source>
        <dbReference type="ARBA" id="ARBA00023136"/>
    </source>
</evidence>
<evidence type="ECO:0000256" key="4">
    <source>
        <dbReference type="ARBA" id="ARBA00022989"/>
    </source>
</evidence>
<keyword evidence="5 6" id="KW-0472">Membrane</keyword>
<dbReference type="InterPro" id="IPR018076">
    <property type="entry name" value="T2SS_GspF_dom"/>
</dbReference>
<feature type="transmembrane region" description="Helical" evidence="6">
    <location>
        <begin position="303"/>
        <end position="322"/>
    </location>
</feature>
<sequence length="330" mass="36534">MLSPELVQLAAIVLIALSVGGIVYVLMMPYLSDERKVSKRVANVAQGQNRVRTRVGAPQPLQMRRKQVQDTIRDIEAKQKAKKRISLRTKLMRAGLNVKPHIYYVFSAIAGLVGGFVVLLSGFSPLVSLLAAFAFAFGLPRWLLARRIKSRQAKFLTEFANAVDIIVRGIKSGLPLGDCMQVIAAESPEPVRSEFIDLVEQQKVGVPLQRAFDRMHDRMPLQEVNFFAIVVAIQSQTGGNLAEALGNLSQVLRDRYRLAAKVRSFSAEAKASAMIIGALPPLVMGVVYLTSPDYISLLWTTPMGKVMMMAGATWMLIGILVMRKMINFEY</sequence>